<organism evidence="13 14">
    <name type="scientific">Methylogaea oryzae</name>
    <dbReference type="NCBI Taxonomy" id="1295382"/>
    <lineage>
        <taxon>Bacteria</taxon>
        <taxon>Pseudomonadati</taxon>
        <taxon>Pseudomonadota</taxon>
        <taxon>Gammaproteobacteria</taxon>
        <taxon>Methylococcales</taxon>
        <taxon>Methylococcaceae</taxon>
        <taxon>Methylogaea</taxon>
    </lineage>
</organism>
<comment type="subcellular location">
    <subcellularLocation>
        <location evidence="1">Cell inner membrane</location>
        <topology evidence="1">Single-pass membrane protein</topology>
        <orientation evidence="1">Periplasmic side</orientation>
    </subcellularLocation>
</comment>
<dbReference type="NCBIfam" id="TIGR01352">
    <property type="entry name" value="tonB_Cterm"/>
    <property type="match status" value="1"/>
</dbReference>
<dbReference type="EMBL" id="AP019782">
    <property type="protein sequence ID" value="BBL69431.1"/>
    <property type="molecule type" value="Genomic_DNA"/>
</dbReference>
<keyword evidence="4" id="KW-1003">Cell membrane</keyword>
<protein>
    <submittedName>
        <fullName evidence="13">Transporter TonB</fullName>
    </submittedName>
</protein>
<keyword evidence="9 11" id="KW-0472">Membrane</keyword>
<evidence type="ECO:0000259" key="12">
    <source>
        <dbReference type="PROSITE" id="PS52015"/>
    </source>
</evidence>
<sequence>MLAWGEGSTDRLSLALFLAALLHAVVILGVSFSAPDRPREREPLEITLSHLPSKQAPKKADYLAPENQVGGGEGKTKAAPQVEAAPSLPSGGQPQAGEADTDQPAPSQQQPLLTQSKSAHHKIAAAPAKDKRRRNEAPQSIDLAAVQRQISEFSNEFVQAQEQYAKQSKILYVNSVSAHKYAAAAYEKAWQDKIERVGNLNYPDEARRQSLSGSLLLSVGINKDGTIHSIKVRQSSGHVVLDDAAKRIVELAAPFAPFPAGLREEADVLVITRTWKFFSDSHLSTGP</sequence>
<evidence type="ECO:0000256" key="7">
    <source>
        <dbReference type="ARBA" id="ARBA00022927"/>
    </source>
</evidence>
<comment type="similarity">
    <text evidence="2">Belongs to the TonB family.</text>
</comment>
<feature type="transmembrane region" description="Helical" evidence="11">
    <location>
        <begin position="12"/>
        <end position="32"/>
    </location>
</feature>
<evidence type="ECO:0000256" key="6">
    <source>
        <dbReference type="ARBA" id="ARBA00022692"/>
    </source>
</evidence>
<evidence type="ECO:0000256" key="9">
    <source>
        <dbReference type="ARBA" id="ARBA00023136"/>
    </source>
</evidence>
<feature type="compositionally biased region" description="Polar residues" evidence="10">
    <location>
        <begin position="104"/>
        <end position="117"/>
    </location>
</feature>
<feature type="domain" description="TonB C-terminal" evidence="12">
    <location>
        <begin position="187"/>
        <end position="284"/>
    </location>
</feature>
<evidence type="ECO:0000256" key="1">
    <source>
        <dbReference type="ARBA" id="ARBA00004383"/>
    </source>
</evidence>
<dbReference type="InterPro" id="IPR051045">
    <property type="entry name" value="TonB-dependent_transducer"/>
</dbReference>
<dbReference type="GO" id="GO:0055085">
    <property type="term" value="P:transmembrane transport"/>
    <property type="evidence" value="ECO:0007669"/>
    <property type="project" value="InterPro"/>
</dbReference>
<dbReference type="PROSITE" id="PS52015">
    <property type="entry name" value="TONB_CTD"/>
    <property type="match status" value="1"/>
</dbReference>
<dbReference type="GO" id="GO:0015031">
    <property type="term" value="P:protein transport"/>
    <property type="evidence" value="ECO:0007669"/>
    <property type="project" value="UniProtKB-KW"/>
</dbReference>
<keyword evidence="6 11" id="KW-0812">Transmembrane</keyword>
<dbReference type="PANTHER" id="PTHR33446:SF11">
    <property type="entry name" value="TONB3"/>
    <property type="match status" value="1"/>
</dbReference>
<keyword evidence="8 11" id="KW-1133">Transmembrane helix</keyword>
<evidence type="ECO:0000256" key="11">
    <source>
        <dbReference type="SAM" id="Phobius"/>
    </source>
</evidence>
<keyword evidence="7" id="KW-0653">Protein transport</keyword>
<evidence type="ECO:0000256" key="5">
    <source>
        <dbReference type="ARBA" id="ARBA00022519"/>
    </source>
</evidence>
<accession>A0A8D5AGP9</accession>
<dbReference type="GO" id="GO:0031992">
    <property type="term" value="F:energy transducer activity"/>
    <property type="evidence" value="ECO:0007669"/>
    <property type="project" value="TreeGrafter"/>
</dbReference>
<dbReference type="Proteomes" id="UP000824988">
    <property type="component" value="Chromosome"/>
</dbReference>
<feature type="region of interest" description="Disordered" evidence="10">
    <location>
        <begin position="46"/>
        <end position="137"/>
    </location>
</feature>
<reference evidence="13" key="1">
    <citation type="submission" date="2019-06" db="EMBL/GenBank/DDBJ databases">
        <title>Complete genome sequence of Methylogaea oryzae strain JCM16910.</title>
        <authorList>
            <person name="Asakawa S."/>
        </authorList>
    </citation>
    <scope>NUCLEOTIDE SEQUENCE</scope>
    <source>
        <strain evidence="13">E10</strain>
    </source>
</reference>
<evidence type="ECO:0000256" key="10">
    <source>
        <dbReference type="SAM" id="MobiDB-lite"/>
    </source>
</evidence>
<keyword evidence="5" id="KW-0997">Cell inner membrane</keyword>
<name>A0A8D5AGP9_9GAMM</name>
<keyword evidence="3" id="KW-0813">Transport</keyword>
<evidence type="ECO:0000313" key="14">
    <source>
        <dbReference type="Proteomes" id="UP000824988"/>
    </source>
</evidence>
<dbReference type="Pfam" id="PF03544">
    <property type="entry name" value="TonB_C"/>
    <property type="match status" value="1"/>
</dbReference>
<dbReference type="AlphaFoldDB" id="A0A8D5AGP9"/>
<evidence type="ECO:0000313" key="13">
    <source>
        <dbReference type="EMBL" id="BBL69431.1"/>
    </source>
</evidence>
<dbReference type="GO" id="GO:0098797">
    <property type="term" value="C:plasma membrane protein complex"/>
    <property type="evidence" value="ECO:0007669"/>
    <property type="project" value="TreeGrafter"/>
</dbReference>
<dbReference type="KEGG" id="moz:MoryE10_00370"/>
<dbReference type="InterPro" id="IPR006260">
    <property type="entry name" value="TonB/TolA_C"/>
</dbReference>
<dbReference type="InterPro" id="IPR037682">
    <property type="entry name" value="TonB_C"/>
</dbReference>
<evidence type="ECO:0000256" key="8">
    <source>
        <dbReference type="ARBA" id="ARBA00022989"/>
    </source>
</evidence>
<gene>
    <name evidence="13" type="primary">tonB3</name>
    <name evidence="13" type="ORF">MoryE10_00370</name>
</gene>
<evidence type="ECO:0000256" key="3">
    <source>
        <dbReference type="ARBA" id="ARBA00022448"/>
    </source>
</evidence>
<dbReference type="PANTHER" id="PTHR33446">
    <property type="entry name" value="PROTEIN TONB-RELATED"/>
    <property type="match status" value="1"/>
</dbReference>
<evidence type="ECO:0000256" key="2">
    <source>
        <dbReference type="ARBA" id="ARBA00006555"/>
    </source>
</evidence>
<keyword evidence="14" id="KW-1185">Reference proteome</keyword>
<evidence type="ECO:0000256" key="4">
    <source>
        <dbReference type="ARBA" id="ARBA00022475"/>
    </source>
</evidence>
<proteinExistence type="inferred from homology"/>